<sequence length="156" mass="17617">ANEIGVFIQKPPVLNQSIQKSNSPQHGATSPFREARQNAAQPAAFKPVTIRTKAKPNLGQEVPVVDLQSMSSIINVQKSVKSTQLQEQDKQEQMTSEVLHYMADPQILVSFVTPPGELPRSIALERKRRYIAQQDFVQMFQGFIDEIIMLTFIFYS</sequence>
<proteinExistence type="predicted"/>
<accession>A0A146K863</accession>
<dbReference type="EMBL" id="GDID01004937">
    <property type="protein sequence ID" value="JAP91669.1"/>
    <property type="molecule type" value="Transcribed_RNA"/>
</dbReference>
<protein>
    <submittedName>
        <fullName evidence="2">Dynein heavy chain</fullName>
    </submittedName>
</protein>
<dbReference type="AlphaFoldDB" id="A0A146K863"/>
<feature type="non-terminal residue" evidence="2">
    <location>
        <position position="1"/>
    </location>
</feature>
<gene>
    <name evidence="2" type="ORF">TPC1_16643</name>
</gene>
<feature type="region of interest" description="Disordered" evidence="1">
    <location>
        <begin position="16"/>
        <end position="42"/>
    </location>
</feature>
<evidence type="ECO:0000256" key="1">
    <source>
        <dbReference type="SAM" id="MobiDB-lite"/>
    </source>
</evidence>
<reference evidence="2" key="1">
    <citation type="submission" date="2015-07" db="EMBL/GenBank/DDBJ databases">
        <title>Adaptation to a free-living lifestyle via gene acquisitions in the diplomonad Trepomonas sp. PC1.</title>
        <authorList>
            <person name="Xu F."/>
            <person name="Jerlstrom-Hultqvist J."/>
            <person name="Kolisko M."/>
            <person name="Simpson A.G.B."/>
            <person name="Roger A.J."/>
            <person name="Svard S.G."/>
            <person name="Andersson J.O."/>
        </authorList>
    </citation>
    <scope>NUCLEOTIDE SEQUENCE</scope>
    <source>
        <strain evidence="2">PC1</strain>
    </source>
</reference>
<feature type="compositionally biased region" description="Polar residues" evidence="1">
    <location>
        <begin position="16"/>
        <end position="28"/>
    </location>
</feature>
<feature type="non-terminal residue" evidence="2">
    <location>
        <position position="156"/>
    </location>
</feature>
<name>A0A146K863_9EUKA</name>
<organism evidence="2">
    <name type="scientific">Trepomonas sp. PC1</name>
    <dbReference type="NCBI Taxonomy" id="1076344"/>
    <lineage>
        <taxon>Eukaryota</taxon>
        <taxon>Metamonada</taxon>
        <taxon>Diplomonadida</taxon>
        <taxon>Hexamitidae</taxon>
        <taxon>Hexamitinae</taxon>
        <taxon>Trepomonas</taxon>
    </lineage>
</organism>
<evidence type="ECO:0000313" key="2">
    <source>
        <dbReference type="EMBL" id="JAP91669.1"/>
    </source>
</evidence>